<dbReference type="InterPro" id="IPR051397">
    <property type="entry name" value="Zn-ADH-like_protein"/>
</dbReference>
<protein>
    <submittedName>
        <fullName evidence="2">Quinone oxidoreductase, YhdH/YhfP family</fullName>
    </submittedName>
</protein>
<dbReference type="STRING" id="523791.Kkor_0732"/>
<evidence type="ECO:0000259" key="1">
    <source>
        <dbReference type="SMART" id="SM00829"/>
    </source>
</evidence>
<dbReference type="SUPFAM" id="SSF51735">
    <property type="entry name" value="NAD(P)-binding Rossmann-fold domains"/>
    <property type="match status" value="1"/>
</dbReference>
<dbReference type="HOGENOM" id="CLU_026673_26_3_6"/>
<gene>
    <name evidence="2" type="ordered locus">Kkor_0732</name>
</gene>
<dbReference type="Pfam" id="PF00107">
    <property type="entry name" value="ADH_zinc_N"/>
    <property type="match status" value="1"/>
</dbReference>
<feature type="domain" description="Enoyl reductase (ER)" evidence="1">
    <location>
        <begin position="28"/>
        <end position="341"/>
    </location>
</feature>
<dbReference type="InterPro" id="IPR014188">
    <property type="entry name" value="Acrylyl-CoA_reductase_AcuI"/>
</dbReference>
<dbReference type="EMBL" id="CP001707">
    <property type="protein sequence ID" value="ACV26152.1"/>
    <property type="molecule type" value="Genomic_DNA"/>
</dbReference>
<dbReference type="InterPro" id="IPR020843">
    <property type="entry name" value="ER"/>
</dbReference>
<dbReference type="AlphaFoldDB" id="C7RA33"/>
<dbReference type="InterPro" id="IPR011032">
    <property type="entry name" value="GroES-like_sf"/>
</dbReference>
<accession>C7RA33</accession>
<dbReference type="NCBIfam" id="TIGR02823">
    <property type="entry name" value="oxido_YhdH"/>
    <property type="match status" value="1"/>
</dbReference>
<dbReference type="InterPro" id="IPR013154">
    <property type="entry name" value="ADH-like_N"/>
</dbReference>
<dbReference type="InParanoid" id="C7RA33"/>
<dbReference type="PANTHER" id="PTHR43677:SF1">
    <property type="entry name" value="ACRYLYL-COA REDUCTASE ACUI-RELATED"/>
    <property type="match status" value="1"/>
</dbReference>
<dbReference type="Gene3D" id="3.40.50.720">
    <property type="entry name" value="NAD(P)-binding Rossmann-like Domain"/>
    <property type="match status" value="1"/>
</dbReference>
<organism evidence="2 3">
    <name type="scientific">Kangiella koreensis (strain DSM 16069 / JCM 12317 / KCTC 12182 / SW-125)</name>
    <dbReference type="NCBI Taxonomy" id="523791"/>
    <lineage>
        <taxon>Bacteria</taxon>
        <taxon>Pseudomonadati</taxon>
        <taxon>Pseudomonadota</taxon>
        <taxon>Gammaproteobacteria</taxon>
        <taxon>Kangiellales</taxon>
        <taxon>Kangiellaceae</taxon>
        <taxon>Kangiella</taxon>
    </lineage>
</organism>
<reference evidence="2 3" key="1">
    <citation type="journal article" date="2009" name="Stand. Genomic Sci.">
        <title>Complete genome sequence of Kangiella koreensis type strain (SW-125).</title>
        <authorList>
            <person name="Han C."/>
            <person name="Sikorski J."/>
            <person name="Lapidus A."/>
            <person name="Nolan M."/>
            <person name="Glavina Del Rio T."/>
            <person name="Tice H."/>
            <person name="Cheng J.F."/>
            <person name="Lucas S."/>
            <person name="Chen F."/>
            <person name="Copeland A."/>
            <person name="Ivanova N."/>
            <person name="Mavromatis K."/>
            <person name="Ovchinnikova G."/>
            <person name="Pati A."/>
            <person name="Bruce D."/>
            <person name="Goodwin L."/>
            <person name="Pitluck S."/>
            <person name="Chen A."/>
            <person name="Palaniappan K."/>
            <person name="Land M."/>
            <person name="Hauser L."/>
            <person name="Chang Y.J."/>
            <person name="Jeffries C.D."/>
            <person name="Chain P."/>
            <person name="Saunders E."/>
            <person name="Brettin T."/>
            <person name="Goker M."/>
            <person name="Tindall B.J."/>
            <person name="Bristow J."/>
            <person name="Eisen J.A."/>
            <person name="Markowitz V."/>
            <person name="Hugenholtz P."/>
            <person name="Kyrpides N.C."/>
            <person name="Klenk H.P."/>
            <person name="Detter J.C."/>
        </authorList>
    </citation>
    <scope>NUCLEOTIDE SEQUENCE [LARGE SCALE GENOMIC DNA]</scope>
    <source>
        <strain evidence="3">DSM 16069 / KCTC 12182 / SW-125</strain>
    </source>
</reference>
<dbReference type="SUPFAM" id="SSF50129">
    <property type="entry name" value="GroES-like"/>
    <property type="match status" value="1"/>
</dbReference>
<evidence type="ECO:0000313" key="3">
    <source>
        <dbReference type="Proteomes" id="UP000001231"/>
    </source>
</evidence>
<dbReference type="Gene3D" id="3.90.180.10">
    <property type="entry name" value="Medium-chain alcohol dehydrogenases, catalytic domain"/>
    <property type="match status" value="1"/>
</dbReference>
<proteinExistence type="predicted"/>
<sequence>MSFLACRVFEKTESEKTESEKTSPKVQKTTIYHQLVQMETDELTAGDVLIRVDYSSINYKDALAASGRGKIMKQFPLNAGIDLAGVIVESDNDAYQAGDKVLVNGCGIGEQYDGGLAQYARVKSDWVIKIPEAYDTRQAMIIGTAGFTAALAIHRMQVNDQKPEMGPIVVTGASGGVGSIAVNLLSKLGYEVIALTSRKSMHDYLFELGANKVVSEDKLGMSDKPLGKALFGGAIDNIGGKTLSNIIAHTQLWGNVASIGLAQSPNLEAKVFPFILRGVSLLGISSTNCPMPLRTKLWHQFGKELPLPDFEAIVSKEIALEDVSPYFDELIDKKHHGRLIVNCQ</sequence>
<dbReference type="eggNOG" id="COG0604">
    <property type="taxonomic scope" value="Bacteria"/>
</dbReference>
<dbReference type="KEGG" id="kko:Kkor_0732"/>
<dbReference type="Proteomes" id="UP000001231">
    <property type="component" value="Chromosome"/>
</dbReference>
<evidence type="ECO:0000313" key="2">
    <source>
        <dbReference type="EMBL" id="ACV26152.1"/>
    </source>
</evidence>
<dbReference type="InterPro" id="IPR036291">
    <property type="entry name" value="NAD(P)-bd_dom_sf"/>
</dbReference>
<dbReference type="SMART" id="SM00829">
    <property type="entry name" value="PKS_ER"/>
    <property type="match status" value="1"/>
</dbReference>
<dbReference type="FunCoup" id="C7RA33">
    <property type="interactions" value="65"/>
</dbReference>
<dbReference type="CDD" id="cd05280">
    <property type="entry name" value="MDR_yhdh_yhfp"/>
    <property type="match status" value="1"/>
</dbReference>
<dbReference type="Pfam" id="PF08240">
    <property type="entry name" value="ADH_N"/>
    <property type="match status" value="1"/>
</dbReference>
<dbReference type="InterPro" id="IPR013149">
    <property type="entry name" value="ADH-like_C"/>
</dbReference>
<name>C7RA33_KANKD</name>
<dbReference type="RefSeq" id="WP_012800666.1">
    <property type="nucleotide sequence ID" value="NC_013166.1"/>
</dbReference>
<keyword evidence="3" id="KW-1185">Reference proteome</keyword>
<dbReference type="GO" id="GO:0043957">
    <property type="term" value="F:acryloyl-CoA reductase (NADPH) activity"/>
    <property type="evidence" value="ECO:0007669"/>
    <property type="project" value="TreeGrafter"/>
</dbReference>
<dbReference type="PANTHER" id="PTHR43677">
    <property type="entry name" value="SHORT-CHAIN DEHYDROGENASE/REDUCTASE"/>
    <property type="match status" value="1"/>
</dbReference>